<accession>A0A518EM71</accession>
<gene>
    <name evidence="2" type="ORF">Poly30_06720</name>
</gene>
<dbReference type="Pfam" id="PF17653">
    <property type="entry name" value="DUF5522"/>
    <property type="match status" value="1"/>
</dbReference>
<reference evidence="2 3" key="1">
    <citation type="submission" date="2019-02" db="EMBL/GenBank/DDBJ databases">
        <title>Deep-cultivation of Planctomycetes and their phenomic and genomic characterization uncovers novel biology.</title>
        <authorList>
            <person name="Wiegand S."/>
            <person name="Jogler M."/>
            <person name="Boedeker C."/>
            <person name="Pinto D."/>
            <person name="Vollmers J."/>
            <person name="Rivas-Marin E."/>
            <person name="Kohn T."/>
            <person name="Peeters S.H."/>
            <person name="Heuer A."/>
            <person name="Rast P."/>
            <person name="Oberbeckmann S."/>
            <person name="Bunk B."/>
            <person name="Jeske O."/>
            <person name="Meyerdierks A."/>
            <person name="Storesund J.E."/>
            <person name="Kallscheuer N."/>
            <person name="Luecker S."/>
            <person name="Lage O.M."/>
            <person name="Pohl T."/>
            <person name="Merkel B.J."/>
            <person name="Hornburger P."/>
            <person name="Mueller R.-W."/>
            <person name="Bruemmer F."/>
            <person name="Labrenz M."/>
            <person name="Spormann A.M."/>
            <person name="Op den Camp H."/>
            <person name="Overmann J."/>
            <person name="Amann R."/>
            <person name="Jetten M.S.M."/>
            <person name="Mascher T."/>
            <person name="Medema M.H."/>
            <person name="Devos D.P."/>
            <person name="Kaster A.-K."/>
            <person name="Ovreas L."/>
            <person name="Rohde M."/>
            <person name="Galperin M.Y."/>
            <person name="Jogler C."/>
        </authorList>
    </citation>
    <scope>NUCLEOTIDE SEQUENCE [LARGE SCALE GENOMIC DNA]</scope>
    <source>
        <strain evidence="2 3">Poly30</strain>
    </source>
</reference>
<dbReference type="Proteomes" id="UP000320390">
    <property type="component" value="Chromosome"/>
</dbReference>
<sequence length="96" mass="10470">MAALGRIQFRSMPSSSKKGAAGSGPLPDDLRLPHPDRLSPGARGYDEVCQRHEAAMAAGLPLYEDPSTGLWVMTAATLWGRPCCNNRCRHCPHLER</sequence>
<keyword evidence="3" id="KW-1185">Reference proteome</keyword>
<evidence type="ECO:0000313" key="2">
    <source>
        <dbReference type="EMBL" id="QDV05176.1"/>
    </source>
</evidence>
<proteinExistence type="predicted"/>
<name>A0A518EM71_9BACT</name>
<dbReference type="AlphaFoldDB" id="A0A518EM71"/>
<evidence type="ECO:0000256" key="1">
    <source>
        <dbReference type="SAM" id="MobiDB-lite"/>
    </source>
</evidence>
<evidence type="ECO:0000313" key="3">
    <source>
        <dbReference type="Proteomes" id="UP000320390"/>
    </source>
</evidence>
<dbReference type="InterPro" id="IPR040807">
    <property type="entry name" value="DUF5522"/>
</dbReference>
<feature type="compositionally biased region" description="Low complexity" evidence="1">
    <location>
        <begin position="14"/>
        <end position="27"/>
    </location>
</feature>
<dbReference type="EMBL" id="CP036434">
    <property type="protein sequence ID" value="QDV05176.1"/>
    <property type="molecule type" value="Genomic_DNA"/>
</dbReference>
<organism evidence="2 3">
    <name type="scientific">Saltatorellus ferox</name>
    <dbReference type="NCBI Taxonomy" id="2528018"/>
    <lineage>
        <taxon>Bacteria</taxon>
        <taxon>Pseudomonadati</taxon>
        <taxon>Planctomycetota</taxon>
        <taxon>Planctomycetia</taxon>
        <taxon>Planctomycetia incertae sedis</taxon>
        <taxon>Saltatorellus</taxon>
    </lineage>
</organism>
<protein>
    <submittedName>
        <fullName evidence="2">Uncharacterized protein</fullName>
    </submittedName>
</protein>
<feature type="compositionally biased region" description="Basic and acidic residues" evidence="1">
    <location>
        <begin position="28"/>
        <end position="37"/>
    </location>
</feature>
<feature type="region of interest" description="Disordered" evidence="1">
    <location>
        <begin position="1"/>
        <end position="43"/>
    </location>
</feature>